<evidence type="ECO:0000313" key="3">
    <source>
        <dbReference type="Proteomes" id="UP000266841"/>
    </source>
</evidence>
<accession>K0SMI1</accession>
<dbReference type="EMBL" id="AGNL01022568">
    <property type="protein sequence ID" value="EJK59652.1"/>
    <property type="molecule type" value="Genomic_DNA"/>
</dbReference>
<name>K0SMI1_THAOC</name>
<dbReference type="AlphaFoldDB" id="K0SMI1"/>
<feature type="non-terminal residue" evidence="2">
    <location>
        <position position="77"/>
    </location>
</feature>
<protein>
    <submittedName>
        <fullName evidence="2">Uncharacterized protein</fullName>
    </submittedName>
</protein>
<feature type="region of interest" description="Disordered" evidence="1">
    <location>
        <begin position="1"/>
        <end position="29"/>
    </location>
</feature>
<reference evidence="2 3" key="1">
    <citation type="journal article" date="2012" name="Genome Biol.">
        <title>Genome and low-iron response of an oceanic diatom adapted to chronic iron limitation.</title>
        <authorList>
            <person name="Lommer M."/>
            <person name="Specht M."/>
            <person name="Roy A.S."/>
            <person name="Kraemer L."/>
            <person name="Andreson R."/>
            <person name="Gutowska M.A."/>
            <person name="Wolf J."/>
            <person name="Bergner S.V."/>
            <person name="Schilhabel M.B."/>
            <person name="Klostermeier U.C."/>
            <person name="Beiko R.G."/>
            <person name="Rosenstiel P."/>
            <person name="Hippler M."/>
            <person name="Laroche J."/>
        </authorList>
    </citation>
    <scope>NUCLEOTIDE SEQUENCE [LARGE SCALE GENOMIC DNA]</scope>
    <source>
        <strain evidence="2 3">CCMP1005</strain>
    </source>
</reference>
<dbReference type="Proteomes" id="UP000266841">
    <property type="component" value="Unassembled WGS sequence"/>
</dbReference>
<feature type="compositionally biased region" description="Basic and acidic residues" evidence="1">
    <location>
        <begin position="18"/>
        <end position="29"/>
    </location>
</feature>
<gene>
    <name evidence="2" type="ORF">THAOC_20091</name>
</gene>
<keyword evidence="3" id="KW-1185">Reference proteome</keyword>
<sequence length="77" mass="8770">MESPQFDGVRKVRRHRPKPPESEESGRLPRVSEDGFLRYHLDVRTILAVKVIIPLDSESEPILTGPGNLVSFFVWGK</sequence>
<organism evidence="2 3">
    <name type="scientific">Thalassiosira oceanica</name>
    <name type="common">Marine diatom</name>
    <dbReference type="NCBI Taxonomy" id="159749"/>
    <lineage>
        <taxon>Eukaryota</taxon>
        <taxon>Sar</taxon>
        <taxon>Stramenopiles</taxon>
        <taxon>Ochrophyta</taxon>
        <taxon>Bacillariophyta</taxon>
        <taxon>Coscinodiscophyceae</taxon>
        <taxon>Thalassiosirophycidae</taxon>
        <taxon>Thalassiosirales</taxon>
        <taxon>Thalassiosiraceae</taxon>
        <taxon>Thalassiosira</taxon>
    </lineage>
</organism>
<comment type="caution">
    <text evidence="2">The sequence shown here is derived from an EMBL/GenBank/DDBJ whole genome shotgun (WGS) entry which is preliminary data.</text>
</comment>
<evidence type="ECO:0000256" key="1">
    <source>
        <dbReference type="SAM" id="MobiDB-lite"/>
    </source>
</evidence>
<evidence type="ECO:0000313" key="2">
    <source>
        <dbReference type="EMBL" id="EJK59652.1"/>
    </source>
</evidence>
<proteinExistence type="predicted"/>